<keyword evidence="1" id="KW-0812">Transmembrane</keyword>
<organism evidence="2 3">
    <name type="scientific">Cotesia glomerata</name>
    <name type="common">Lepidopteran parasitic wasp</name>
    <name type="synonym">Apanteles glomeratus</name>
    <dbReference type="NCBI Taxonomy" id="32391"/>
    <lineage>
        <taxon>Eukaryota</taxon>
        <taxon>Metazoa</taxon>
        <taxon>Ecdysozoa</taxon>
        <taxon>Arthropoda</taxon>
        <taxon>Hexapoda</taxon>
        <taxon>Insecta</taxon>
        <taxon>Pterygota</taxon>
        <taxon>Neoptera</taxon>
        <taxon>Endopterygota</taxon>
        <taxon>Hymenoptera</taxon>
        <taxon>Apocrita</taxon>
        <taxon>Ichneumonoidea</taxon>
        <taxon>Braconidae</taxon>
        <taxon>Microgastrinae</taxon>
        <taxon>Cotesia</taxon>
    </lineage>
</organism>
<keyword evidence="1" id="KW-0472">Membrane</keyword>
<keyword evidence="3" id="KW-1185">Reference proteome</keyword>
<keyword evidence="1" id="KW-1133">Transmembrane helix</keyword>
<dbReference type="Proteomes" id="UP000826195">
    <property type="component" value="Unassembled WGS sequence"/>
</dbReference>
<feature type="transmembrane region" description="Helical" evidence="1">
    <location>
        <begin position="58"/>
        <end position="76"/>
    </location>
</feature>
<evidence type="ECO:0000313" key="3">
    <source>
        <dbReference type="Proteomes" id="UP000826195"/>
    </source>
</evidence>
<gene>
    <name evidence="2" type="ORF">KQX54_013574</name>
</gene>
<name>A0AAV7I3Q2_COTGL</name>
<dbReference type="EMBL" id="JAHXZJ010001492">
    <property type="protein sequence ID" value="KAH0552636.1"/>
    <property type="molecule type" value="Genomic_DNA"/>
</dbReference>
<feature type="non-terminal residue" evidence="2">
    <location>
        <position position="77"/>
    </location>
</feature>
<protein>
    <submittedName>
        <fullName evidence="2">Uncharacterized protein</fullName>
    </submittedName>
</protein>
<accession>A0AAV7I3Q2</accession>
<dbReference type="AlphaFoldDB" id="A0AAV7I3Q2"/>
<evidence type="ECO:0000256" key="1">
    <source>
        <dbReference type="SAM" id="Phobius"/>
    </source>
</evidence>
<sequence>MGGERLWWTWGMAGHSSGANKTLAVYPTYEIWNETINQELFNETRNLTCPPAASDRDFIIGIAVAAILSLVILITVI</sequence>
<proteinExistence type="predicted"/>
<reference evidence="2 3" key="1">
    <citation type="journal article" date="2021" name="J. Hered.">
        <title>A chromosome-level genome assembly of the parasitoid wasp, Cotesia glomerata (Hymenoptera: Braconidae).</title>
        <authorList>
            <person name="Pinto B.J."/>
            <person name="Weis J.J."/>
            <person name="Gamble T."/>
            <person name="Ode P.J."/>
            <person name="Paul R."/>
            <person name="Zaspel J.M."/>
        </authorList>
    </citation>
    <scope>NUCLEOTIDE SEQUENCE [LARGE SCALE GENOMIC DNA]</scope>
    <source>
        <strain evidence="2">CgM1</strain>
    </source>
</reference>
<comment type="caution">
    <text evidence="2">The sequence shown here is derived from an EMBL/GenBank/DDBJ whole genome shotgun (WGS) entry which is preliminary data.</text>
</comment>
<evidence type="ECO:0000313" key="2">
    <source>
        <dbReference type="EMBL" id="KAH0552636.1"/>
    </source>
</evidence>